<feature type="region of interest" description="Disordered" evidence="3">
    <location>
        <begin position="281"/>
        <end position="456"/>
    </location>
</feature>
<feature type="compositionally biased region" description="Polar residues" evidence="3">
    <location>
        <begin position="385"/>
        <end position="394"/>
    </location>
</feature>
<feature type="compositionally biased region" description="Basic and acidic residues" evidence="3">
    <location>
        <begin position="419"/>
        <end position="431"/>
    </location>
</feature>
<dbReference type="PANTHER" id="PTHR13097">
    <property type="entry name" value="TRANSCRIPTION INITIATION FACTOR IIE, ALPHA SUBUNIT"/>
    <property type="match status" value="1"/>
</dbReference>
<organism evidence="5 6">
    <name type="scientific">Coniochaeta pulveracea</name>
    <dbReference type="NCBI Taxonomy" id="177199"/>
    <lineage>
        <taxon>Eukaryota</taxon>
        <taxon>Fungi</taxon>
        <taxon>Dikarya</taxon>
        <taxon>Ascomycota</taxon>
        <taxon>Pezizomycotina</taxon>
        <taxon>Sordariomycetes</taxon>
        <taxon>Sordariomycetidae</taxon>
        <taxon>Coniochaetales</taxon>
        <taxon>Coniochaetaceae</taxon>
        <taxon>Coniochaeta</taxon>
    </lineage>
</organism>
<dbReference type="PANTHER" id="PTHR13097:SF7">
    <property type="entry name" value="GENERAL TRANSCRIPTION FACTOR IIE SUBUNIT 1"/>
    <property type="match status" value="1"/>
</dbReference>
<dbReference type="InterPro" id="IPR024550">
    <property type="entry name" value="TFIIEa/SarR/Rpc3_HTH_dom"/>
</dbReference>
<evidence type="ECO:0000313" key="6">
    <source>
        <dbReference type="Proteomes" id="UP000275385"/>
    </source>
</evidence>
<reference evidence="5 6" key="1">
    <citation type="submission" date="2018-08" db="EMBL/GenBank/DDBJ databases">
        <title>Draft genome of the lignicolous fungus Coniochaeta pulveracea.</title>
        <authorList>
            <person name="Borstlap C.J."/>
            <person name="De Witt R.N."/>
            <person name="Botha A."/>
            <person name="Volschenk H."/>
        </authorList>
    </citation>
    <scope>NUCLEOTIDE SEQUENCE [LARGE SCALE GENOMIC DNA]</scope>
    <source>
        <strain evidence="5 6">CAB683</strain>
    </source>
</reference>
<dbReference type="STRING" id="177199.A0A420YDJ1"/>
<dbReference type="GO" id="GO:0005673">
    <property type="term" value="C:transcription factor TFIIE complex"/>
    <property type="evidence" value="ECO:0007669"/>
    <property type="project" value="TreeGrafter"/>
</dbReference>
<protein>
    <recommendedName>
        <fullName evidence="4">HTH TFE/IIEalpha-type domain-containing protein</fullName>
    </recommendedName>
</protein>
<dbReference type="InterPro" id="IPR002853">
    <property type="entry name" value="TFIIE_asu"/>
</dbReference>
<evidence type="ECO:0000259" key="4">
    <source>
        <dbReference type="PROSITE" id="PS51344"/>
    </source>
</evidence>
<dbReference type="AlphaFoldDB" id="A0A420YDJ1"/>
<gene>
    <name evidence="5" type="ORF">DL546_005214</name>
</gene>
<feature type="compositionally biased region" description="Acidic residues" evidence="3">
    <location>
        <begin position="342"/>
        <end position="356"/>
    </location>
</feature>
<dbReference type="GO" id="GO:0006367">
    <property type="term" value="P:transcription initiation at RNA polymerase II promoter"/>
    <property type="evidence" value="ECO:0007669"/>
    <property type="project" value="InterPro"/>
</dbReference>
<evidence type="ECO:0000256" key="1">
    <source>
        <dbReference type="ARBA" id="ARBA00023015"/>
    </source>
</evidence>
<feature type="domain" description="HTH TFE/IIEalpha-type" evidence="4">
    <location>
        <begin position="4"/>
        <end position="95"/>
    </location>
</feature>
<keyword evidence="6" id="KW-1185">Reference proteome</keyword>
<comment type="caution">
    <text evidence="5">The sequence shown here is derived from an EMBL/GenBank/DDBJ whole genome shotgun (WGS) entry which is preliminary data.</text>
</comment>
<keyword evidence="2" id="KW-0804">Transcription</keyword>
<evidence type="ECO:0000313" key="5">
    <source>
        <dbReference type="EMBL" id="RKU45958.1"/>
    </source>
</evidence>
<sequence>MDTAQLLVRSVMRAFYDTRSILVIEALMMHSALRDDDLAYLMGMNTKDIHKLCAKLKEDRFLAIHVQNEPRPGQVRGVNRTYYFIDYRIAIDAIKWRVYKIGKDMQGTAVPASEVKEFFCNFCKASYTMLEVLDNSSEKGFVCQRCGRVLVHDRDRQSQGHQQTTRMNTQFRFITDLLPRIDSEVVPDITFDVAFSNHKPVERAETHKVERLDPMDSTYSRPAAVKGLANTGPTSISINIQSADSLSEEQKADERARKQAHLAANAMPAWYTKSTVTGETIQGMETSVPGDKLTKEEEDEKKRIRDAEAERLAKEKEDADLQAVFAKIRAEEEARQAAGGNDSDEDEDDDDDEFEDVVGTRTDTGAATPLSGAALGAAPVAPSPLRQSSTQPPSSLKREAPGSRTYTGARSPNGASPGVDERPVKRIKTEEEAPTPVPEAADDDEDDEDDIEFEDV</sequence>
<dbReference type="Pfam" id="PF02002">
    <property type="entry name" value="TFIIE_alpha"/>
    <property type="match status" value="1"/>
</dbReference>
<feature type="compositionally biased region" description="Basic and acidic residues" evidence="3">
    <location>
        <begin position="292"/>
        <end position="319"/>
    </location>
</feature>
<feature type="compositionally biased region" description="Acidic residues" evidence="3">
    <location>
        <begin position="440"/>
        <end position="456"/>
    </location>
</feature>
<dbReference type="PROSITE" id="PS51344">
    <property type="entry name" value="HTH_TFE_IIE"/>
    <property type="match status" value="1"/>
</dbReference>
<dbReference type="OrthoDB" id="361102at2759"/>
<dbReference type="SMART" id="SM00531">
    <property type="entry name" value="TFIIE"/>
    <property type="match status" value="1"/>
</dbReference>
<name>A0A420YDJ1_9PEZI</name>
<dbReference type="Proteomes" id="UP000275385">
    <property type="component" value="Unassembled WGS sequence"/>
</dbReference>
<evidence type="ECO:0000256" key="3">
    <source>
        <dbReference type="SAM" id="MobiDB-lite"/>
    </source>
</evidence>
<feature type="compositionally biased region" description="Polar residues" evidence="3">
    <location>
        <begin position="404"/>
        <end position="414"/>
    </location>
</feature>
<keyword evidence="1" id="KW-0805">Transcription regulation</keyword>
<proteinExistence type="predicted"/>
<accession>A0A420YDJ1</accession>
<evidence type="ECO:0000256" key="2">
    <source>
        <dbReference type="ARBA" id="ARBA00023163"/>
    </source>
</evidence>
<dbReference type="InterPro" id="IPR039997">
    <property type="entry name" value="TFE"/>
</dbReference>
<dbReference type="EMBL" id="QVQW01000017">
    <property type="protein sequence ID" value="RKU45958.1"/>
    <property type="molecule type" value="Genomic_DNA"/>
</dbReference>
<dbReference type="InterPro" id="IPR017919">
    <property type="entry name" value="TFIIE/TFIIEa_HTH"/>
</dbReference>
<dbReference type="SUPFAM" id="SSF57783">
    <property type="entry name" value="Zinc beta-ribbon"/>
    <property type="match status" value="1"/>
</dbReference>